<evidence type="ECO:0000256" key="1">
    <source>
        <dbReference type="SAM" id="MobiDB-lite"/>
    </source>
</evidence>
<name>A0A9Q1MYD1_9SOLA</name>
<organism evidence="2 3">
    <name type="scientific">Anisodus acutangulus</name>
    <dbReference type="NCBI Taxonomy" id="402998"/>
    <lineage>
        <taxon>Eukaryota</taxon>
        <taxon>Viridiplantae</taxon>
        <taxon>Streptophyta</taxon>
        <taxon>Embryophyta</taxon>
        <taxon>Tracheophyta</taxon>
        <taxon>Spermatophyta</taxon>
        <taxon>Magnoliopsida</taxon>
        <taxon>eudicotyledons</taxon>
        <taxon>Gunneridae</taxon>
        <taxon>Pentapetalae</taxon>
        <taxon>asterids</taxon>
        <taxon>lamiids</taxon>
        <taxon>Solanales</taxon>
        <taxon>Solanaceae</taxon>
        <taxon>Solanoideae</taxon>
        <taxon>Hyoscyameae</taxon>
        <taxon>Anisodus</taxon>
    </lineage>
</organism>
<evidence type="ECO:0000313" key="2">
    <source>
        <dbReference type="EMBL" id="KAJ8570753.1"/>
    </source>
</evidence>
<sequence>MVRTKNPENNNTKSTNSIEKDKSKSKKFVRKVDDASCNSLPGEVDDSTIDSEDRSLNGRITDVLASIHGEDDIEEFGDAAQNGYATVNEEVV</sequence>
<reference evidence="3" key="1">
    <citation type="journal article" date="2023" name="Proc. Natl. Acad. Sci. U.S.A.">
        <title>Genomic and structural basis for evolution of tropane alkaloid biosynthesis.</title>
        <authorList>
            <person name="Wanga Y.-J."/>
            <person name="Taina T."/>
            <person name="Yua J.-Y."/>
            <person name="Lia J."/>
            <person name="Xua B."/>
            <person name="Chenc J."/>
            <person name="D'Auriad J.C."/>
            <person name="Huanga J.-P."/>
            <person name="Huanga S.-X."/>
        </authorList>
    </citation>
    <scope>NUCLEOTIDE SEQUENCE [LARGE SCALE GENOMIC DNA]</scope>
    <source>
        <strain evidence="3">cv. KIB-2019</strain>
    </source>
</reference>
<feature type="compositionally biased region" description="Polar residues" evidence="1">
    <location>
        <begin position="7"/>
        <end position="17"/>
    </location>
</feature>
<proteinExistence type="predicted"/>
<dbReference type="EMBL" id="JAJAGQ010000002">
    <property type="protein sequence ID" value="KAJ8570753.1"/>
    <property type="molecule type" value="Genomic_DNA"/>
</dbReference>
<evidence type="ECO:0000313" key="3">
    <source>
        <dbReference type="Proteomes" id="UP001152561"/>
    </source>
</evidence>
<keyword evidence="3" id="KW-1185">Reference proteome</keyword>
<protein>
    <submittedName>
        <fullName evidence="2">Uncharacterized protein</fullName>
    </submittedName>
</protein>
<accession>A0A9Q1MYD1</accession>
<dbReference type="AlphaFoldDB" id="A0A9Q1MYD1"/>
<comment type="caution">
    <text evidence="2">The sequence shown here is derived from an EMBL/GenBank/DDBJ whole genome shotgun (WGS) entry which is preliminary data.</text>
</comment>
<gene>
    <name evidence="2" type="ORF">K7X08_037725</name>
</gene>
<dbReference type="Proteomes" id="UP001152561">
    <property type="component" value="Unassembled WGS sequence"/>
</dbReference>
<feature type="region of interest" description="Disordered" evidence="1">
    <location>
        <begin position="1"/>
        <end position="53"/>
    </location>
</feature>